<evidence type="ECO:0000256" key="1">
    <source>
        <dbReference type="ARBA" id="ARBA00004635"/>
    </source>
</evidence>
<comment type="subcellular location">
    <subcellularLocation>
        <location evidence="1">Membrane</location>
        <topology evidence="1">Lipid-anchor</topology>
    </subcellularLocation>
</comment>
<sequence length="403" mass="44864">MRNRLVYMLILMVAALPMTGCWNSREPKQLAIVMALGIDKAPGNKYKVSFQIANSGQVAPGIVAGGSTYGAPVMVYSGTGSSIYEAIRKTSRSVPRQLFFAHIRLVVIGESLAKSGMQEIFDFFDRSRETRLTAMVLIARGGDAEQAVRTLTPLEKLPANAVMGKMMHSSRLWSENFTVYIDDVINMMVSEENVLLISGVKLAGDKGMSAKKENVEQTNPAAILNISGMAVMQEGKLKKWLDGRLARGVIWARNKMESSVMTIDAMGKPKSVSIEVSRGKTKVKTQFANGQLRFHFHIDAEGFITELQVPFDMTKPGGIDSMEKEWAETIRDEAEAAIKQAQSEKCDMLGLGQMLRREHPKQWNKRKDDWNNVFADSEITVTVHTEIRHQGLRNKSYLSNISK</sequence>
<feature type="domain" description="Spore germination protein N-terminal" evidence="9">
    <location>
        <begin position="24"/>
        <end position="196"/>
    </location>
</feature>
<dbReference type="Pfam" id="PF25198">
    <property type="entry name" value="Spore_GerAC_N"/>
    <property type="match status" value="1"/>
</dbReference>
<organism evidence="10 11">
    <name type="scientific">Paenibacillus endophyticus</name>
    <dbReference type="NCBI Taxonomy" id="1294268"/>
    <lineage>
        <taxon>Bacteria</taxon>
        <taxon>Bacillati</taxon>
        <taxon>Bacillota</taxon>
        <taxon>Bacilli</taxon>
        <taxon>Bacillales</taxon>
        <taxon>Paenibacillaceae</taxon>
        <taxon>Paenibacillus</taxon>
    </lineage>
</organism>
<protein>
    <submittedName>
        <fullName evidence="10">Spore germination protein KC</fullName>
    </submittedName>
</protein>
<evidence type="ECO:0000256" key="5">
    <source>
        <dbReference type="ARBA" id="ARBA00023136"/>
    </source>
</evidence>
<proteinExistence type="inferred from homology"/>
<dbReference type="RefSeq" id="WP_183569468.1">
    <property type="nucleotide sequence ID" value="NZ_CBCSLB010000020.1"/>
</dbReference>
<keyword evidence="7" id="KW-0449">Lipoprotein</keyword>
<keyword evidence="11" id="KW-1185">Reference proteome</keyword>
<name>A0A7W5CCH9_9BACL</name>
<keyword evidence="6" id="KW-0564">Palmitate</keyword>
<comment type="caution">
    <text evidence="10">The sequence shown here is derived from an EMBL/GenBank/DDBJ whole genome shotgun (WGS) entry which is preliminary data.</text>
</comment>
<dbReference type="InterPro" id="IPR046953">
    <property type="entry name" value="Spore_GerAC-like_C"/>
</dbReference>
<evidence type="ECO:0000256" key="3">
    <source>
        <dbReference type="ARBA" id="ARBA00022544"/>
    </source>
</evidence>
<evidence type="ECO:0000313" key="10">
    <source>
        <dbReference type="EMBL" id="MBB3155092.1"/>
    </source>
</evidence>
<dbReference type="Pfam" id="PF05504">
    <property type="entry name" value="Spore_GerAC"/>
    <property type="match status" value="1"/>
</dbReference>
<dbReference type="EMBL" id="JACHXW010000021">
    <property type="protein sequence ID" value="MBB3155092.1"/>
    <property type="molecule type" value="Genomic_DNA"/>
</dbReference>
<evidence type="ECO:0000256" key="7">
    <source>
        <dbReference type="ARBA" id="ARBA00023288"/>
    </source>
</evidence>
<dbReference type="Gene3D" id="3.30.300.210">
    <property type="entry name" value="Nutrient germinant receptor protein C, domain 3"/>
    <property type="match status" value="1"/>
</dbReference>
<dbReference type="PANTHER" id="PTHR35789">
    <property type="entry name" value="SPORE GERMINATION PROTEIN B3"/>
    <property type="match status" value="1"/>
</dbReference>
<dbReference type="AlphaFoldDB" id="A0A7W5CCH9"/>
<evidence type="ECO:0000313" key="11">
    <source>
        <dbReference type="Proteomes" id="UP000518605"/>
    </source>
</evidence>
<comment type="similarity">
    <text evidence="2">Belongs to the GerABKC lipoprotein family.</text>
</comment>
<dbReference type="InterPro" id="IPR008844">
    <property type="entry name" value="Spore_GerAC-like"/>
</dbReference>
<dbReference type="PANTHER" id="PTHR35789:SF1">
    <property type="entry name" value="SPORE GERMINATION PROTEIN B3"/>
    <property type="match status" value="1"/>
</dbReference>
<keyword evidence="4" id="KW-0732">Signal</keyword>
<dbReference type="GO" id="GO:0009847">
    <property type="term" value="P:spore germination"/>
    <property type="evidence" value="ECO:0007669"/>
    <property type="project" value="InterPro"/>
</dbReference>
<dbReference type="InterPro" id="IPR057336">
    <property type="entry name" value="GerAC_N"/>
</dbReference>
<dbReference type="Proteomes" id="UP000518605">
    <property type="component" value="Unassembled WGS sequence"/>
</dbReference>
<feature type="domain" description="Spore germination GerAC-like C-terminal" evidence="8">
    <location>
        <begin position="227"/>
        <end position="391"/>
    </location>
</feature>
<dbReference type="NCBIfam" id="TIGR02887">
    <property type="entry name" value="spore_ger_x_C"/>
    <property type="match status" value="1"/>
</dbReference>
<evidence type="ECO:0000259" key="9">
    <source>
        <dbReference type="Pfam" id="PF25198"/>
    </source>
</evidence>
<accession>A0A7W5CCH9</accession>
<dbReference type="InterPro" id="IPR038501">
    <property type="entry name" value="Spore_GerAC_C_sf"/>
</dbReference>
<evidence type="ECO:0000256" key="6">
    <source>
        <dbReference type="ARBA" id="ARBA00023139"/>
    </source>
</evidence>
<gene>
    <name evidence="10" type="ORF">FHS16_005199</name>
</gene>
<evidence type="ECO:0000256" key="2">
    <source>
        <dbReference type="ARBA" id="ARBA00007886"/>
    </source>
</evidence>
<keyword evidence="3" id="KW-0309">Germination</keyword>
<evidence type="ECO:0000256" key="4">
    <source>
        <dbReference type="ARBA" id="ARBA00022729"/>
    </source>
</evidence>
<dbReference type="GO" id="GO:0016020">
    <property type="term" value="C:membrane"/>
    <property type="evidence" value="ECO:0007669"/>
    <property type="project" value="UniProtKB-SubCell"/>
</dbReference>
<keyword evidence="5" id="KW-0472">Membrane</keyword>
<reference evidence="10 11" key="1">
    <citation type="submission" date="2020-08" db="EMBL/GenBank/DDBJ databases">
        <title>Genomic Encyclopedia of Type Strains, Phase III (KMG-III): the genomes of soil and plant-associated and newly described type strains.</title>
        <authorList>
            <person name="Whitman W."/>
        </authorList>
    </citation>
    <scope>NUCLEOTIDE SEQUENCE [LARGE SCALE GENOMIC DNA]</scope>
    <source>
        <strain evidence="10 11">CECT 8234</strain>
    </source>
</reference>
<evidence type="ECO:0000259" key="8">
    <source>
        <dbReference type="Pfam" id="PF05504"/>
    </source>
</evidence>